<dbReference type="eggNOG" id="KOG0946">
    <property type="taxonomic scope" value="Eukaryota"/>
</dbReference>
<dbReference type="Pfam" id="PF04869">
    <property type="entry name" value="Uso1_p115_head"/>
    <property type="match status" value="1"/>
</dbReference>
<dbReference type="PANTHER" id="PTHR10013">
    <property type="entry name" value="GENERAL VESICULAR TRANSPORT FACTOR P115"/>
    <property type="match status" value="1"/>
</dbReference>
<evidence type="ECO:0000256" key="3">
    <source>
        <dbReference type="ARBA" id="ARBA00023054"/>
    </source>
</evidence>
<dbReference type="GO" id="GO:0012507">
    <property type="term" value="C:ER to Golgi transport vesicle membrane"/>
    <property type="evidence" value="ECO:0000318"/>
    <property type="project" value="GO_Central"/>
</dbReference>
<evidence type="ECO:0000313" key="7">
    <source>
        <dbReference type="Proteomes" id="UP000015101"/>
    </source>
</evidence>
<proteinExistence type="predicted"/>
<dbReference type="InterPro" id="IPR016024">
    <property type="entry name" value="ARM-type_fold"/>
</dbReference>
<dbReference type="STRING" id="6412.T1FZU6"/>
<gene>
    <name evidence="6" type="primary">20214344</name>
    <name evidence="5" type="ORF">HELRODRAFT_69392</name>
</gene>
<dbReference type="PANTHER" id="PTHR10013:SF0">
    <property type="entry name" value="GENERAL VESICULAR TRANSPORT FACTOR P115"/>
    <property type="match status" value="1"/>
</dbReference>
<dbReference type="GO" id="GO:0006886">
    <property type="term" value="P:intracellular protein transport"/>
    <property type="evidence" value="ECO:0000318"/>
    <property type="project" value="GO_Central"/>
</dbReference>
<dbReference type="AlphaFoldDB" id="T1FZU6"/>
<dbReference type="InParanoid" id="T1FZU6"/>
<dbReference type="InterPro" id="IPR011989">
    <property type="entry name" value="ARM-like"/>
</dbReference>
<protein>
    <recommendedName>
        <fullName evidence="4">Vesicle tethering protein Uso1/P115-like head domain-containing protein</fullName>
    </recommendedName>
</protein>
<dbReference type="GO" id="GO:0006888">
    <property type="term" value="P:endoplasmic reticulum to Golgi vesicle-mediated transport"/>
    <property type="evidence" value="ECO:0000318"/>
    <property type="project" value="GO_Central"/>
</dbReference>
<reference evidence="5 7" key="2">
    <citation type="journal article" date="2013" name="Nature">
        <title>Insights into bilaterian evolution from three spiralian genomes.</title>
        <authorList>
            <person name="Simakov O."/>
            <person name="Marletaz F."/>
            <person name="Cho S.J."/>
            <person name="Edsinger-Gonzales E."/>
            <person name="Havlak P."/>
            <person name="Hellsten U."/>
            <person name="Kuo D.H."/>
            <person name="Larsson T."/>
            <person name="Lv J."/>
            <person name="Arendt D."/>
            <person name="Savage R."/>
            <person name="Osoegawa K."/>
            <person name="de Jong P."/>
            <person name="Grimwood J."/>
            <person name="Chapman J.A."/>
            <person name="Shapiro H."/>
            <person name="Aerts A."/>
            <person name="Otillar R.P."/>
            <person name="Terry A.Y."/>
            <person name="Boore J.L."/>
            <person name="Grigoriev I.V."/>
            <person name="Lindberg D.R."/>
            <person name="Seaver E.C."/>
            <person name="Weisblat D.A."/>
            <person name="Putnam N.H."/>
            <person name="Rokhsar D.S."/>
        </authorList>
    </citation>
    <scope>NUCLEOTIDE SEQUENCE</scope>
</reference>
<dbReference type="InterPro" id="IPR006953">
    <property type="entry name" value="Vesicle_Uso1_P115_head"/>
</dbReference>
<dbReference type="GO" id="GO:0061025">
    <property type="term" value="P:membrane fusion"/>
    <property type="evidence" value="ECO:0000318"/>
    <property type="project" value="GO_Central"/>
</dbReference>
<dbReference type="Pfam" id="PF18770">
    <property type="entry name" value="Arm_vescicular"/>
    <property type="match status" value="1"/>
</dbReference>
<evidence type="ECO:0000256" key="1">
    <source>
        <dbReference type="ARBA" id="ARBA00004555"/>
    </source>
</evidence>
<keyword evidence="7" id="KW-1185">Reference proteome</keyword>
<dbReference type="FunCoup" id="T1FZU6">
    <property type="interactions" value="1840"/>
</dbReference>
<name>T1FZU6_HELRO</name>
<dbReference type="EMBL" id="KB097639">
    <property type="protein sequence ID" value="ESN92897.1"/>
    <property type="molecule type" value="Genomic_DNA"/>
</dbReference>
<organism evidence="6 7">
    <name type="scientific">Helobdella robusta</name>
    <name type="common">Californian leech</name>
    <dbReference type="NCBI Taxonomy" id="6412"/>
    <lineage>
        <taxon>Eukaryota</taxon>
        <taxon>Metazoa</taxon>
        <taxon>Spiralia</taxon>
        <taxon>Lophotrochozoa</taxon>
        <taxon>Annelida</taxon>
        <taxon>Clitellata</taxon>
        <taxon>Hirudinea</taxon>
        <taxon>Rhynchobdellida</taxon>
        <taxon>Glossiphoniidae</taxon>
        <taxon>Helobdella</taxon>
    </lineage>
</organism>
<dbReference type="CTD" id="20214344"/>
<dbReference type="Proteomes" id="UP000015101">
    <property type="component" value="Unassembled WGS sequence"/>
</dbReference>
<accession>T1FZU6</accession>
<sequence>MDLFRKYLAGPQAGLEPTEAETVERLTDRVNSSTLLEDRRDAVRALKSLSKKFRYEVGTKSMNTLIAVMQTDRTDLEILGYTLDALCNIMSCDVDDESLLSLLASNIYEESSGFKSNGKLTLLFSEMFIKDTNNVSLLLSLLQEYDYHILLPTIHLLTVLLQNKTRDVQEIILTNPMGISKMMDLLADSREVVRNENMLLLYELTKGNTNIQKIVAFENAFEKLFEIIRDEGGSDGGVVVEDCLLVLLNLLRNNISNQNFLKEGSFIQRLPSYFDINDNSEHCITWPLQKTMNVCNMLKLIRLLVSPNNPLQHITSCQILMHNCGLLNNLSKMVLAVGIPVDALIETINAVAEIIRGNQQNQDFLASVLAPSVPPRSAIVVLLMSMLSDSRPFQLRCSVLYCFQSFLYKNELGQSQIIKTLLPSTSEVNQISSGQLLCTGLFNNDPLSTWFSAISLLHSIINNQDQKEQLLRVQLATSLGNTPVTLIQQCANMLSMGLRFQTRVGLLQLLCHWLADCSNGVTHFLLESSNVPYLISHVSSSEGDENEMIIRGLCAFLLGILVLFNNNQVHSFHKSDLRQIIEKRIGVEQYADMLSQVSKHESYSKASKAPNIMCNEPSEVIFDFEFTRLFKKLENEVLKAVTTTNDTDHDKNVQHDNIVEQYKLIIREQVNINLYMNAQMHLFIFCLYIHLKSNLFNYTFRIATTELLIIN</sequence>
<dbReference type="GeneID" id="20214344"/>
<dbReference type="OMA" id="WLWEDPK"/>
<keyword evidence="3" id="KW-0175">Coiled coil</keyword>
<evidence type="ECO:0000313" key="5">
    <source>
        <dbReference type="EMBL" id="ESN92897.1"/>
    </source>
</evidence>
<dbReference type="GO" id="GO:0045056">
    <property type="term" value="P:transcytosis"/>
    <property type="evidence" value="ECO:0000318"/>
    <property type="project" value="GO_Central"/>
</dbReference>
<dbReference type="InterPro" id="IPR024095">
    <property type="entry name" value="Vesicle_P115"/>
</dbReference>
<dbReference type="KEGG" id="hro:HELRODRAFT_69392"/>
<dbReference type="RefSeq" id="XP_009028821.1">
    <property type="nucleotide sequence ID" value="XM_009030573.1"/>
</dbReference>
<feature type="domain" description="Vesicle tethering protein Uso1/P115-like head" evidence="4">
    <location>
        <begin position="358"/>
        <end position="641"/>
    </location>
</feature>
<comment type="subcellular location">
    <subcellularLocation>
        <location evidence="1">Golgi apparatus</location>
    </subcellularLocation>
</comment>
<dbReference type="GO" id="GO:0048211">
    <property type="term" value="P:Golgi vesicle docking"/>
    <property type="evidence" value="ECO:0000318"/>
    <property type="project" value="GO_Central"/>
</dbReference>
<dbReference type="GO" id="GO:0005783">
    <property type="term" value="C:endoplasmic reticulum"/>
    <property type="evidence" value="ECO:0000318"/>
    <property type="project" value="GO_Central"/>
</dbReference>
<dbReference type="HOGENOM" id="CLU_006318_2_1_1"/>
<evidence type="ECO:0000259" key="4">
    <source>
        <dbReference type="Pfam" id="PF04869"/>
    </source>
</evidence>
<dbReference type="EMBL" id="AMQM01001914">
    <property type="status" value="NOT_ANNOTATED_CDS"/>
    <property type="molecule type" value="Genomic_DNA"/>
</dbReference>
<evidence type="ECO:0000313" key="6">
    <source>
        <dbReference type="EnsemblMetazoa" id="HelroP69392"/>
    </source>
</evidence>
<evidence type="ECO:0000256" key="2">
    <source>
        <dbReference type="ARBA" id="ARBA00023034"/>
    </source>
</evidence>
<dbReference type="FunFam" id="1.25.10.10:FF:000394">
    <property type="entry name" value="general vesicular transport factor p115"/>
    <property type="match status" value="1"/>
</dbReference>
<dbReference type="OrthoDB" id="198977at2759"/>
<reference evidence="7" key="1">
    <citation type="submission" date="2012-12" db="EMBL/GenBank/DDBJ databases">
        <authorList>
            <person name="Hellsten U."/>
            <person name="Grimwood J."/>
            <person name="Chapman J.A."/>
            <person name="Shapiro H."/>
            <person name="Aerts A."/>
            <person name="Otillar R.P."/>
            <person name="Terry A.Y."/>
            <person name="Boore J.L."/>
            <person name="Simakov O."/>
            <person name="Marletaz F."/>
            <person name="Cho S.-J."/>
            <person name="Edsinger-Gonzales E."/>
            <person name="Havlak P."/>
            <person name="Kuo D.-H."/>
            <person name="Larsson T."/>
            <person name="Lv J."/>
            <person name="Arendt D."/>
            <person name="Savage R."/>
            <person name="Osoegawa K."/>
            <person name="de Jong P."/>
            <person name="Lindberg D.R."/>
            <person name="Seaver E.C."/>
            <person name="Weisblat D.A."/>
            <person name="Putnam N.H."/>
            <person name="Grigoriev I.V."/>
            <person name="Rokhsar D.S."/>
        </authorList>
    </citation>
    <scope>NUCLEOTIDE SEQUENCE</scope>
</reference>
<dbReference type="Gene3D" id="1.25.10.10">
    <property type="entry name" value="Leucine-rich Repeat Variant"/>
    <property type="match status" value="1"/>
</dbReference>
<dbReference type="SUPFAM" id="SSF48371">
    <property type="entry name" value="ARM repeat"/>
    <property type="match status" value="2"/>
</dbReference>
<dbReference type="InterPro" id="IPR041209">
    <property type="entry name" value="P115_Arm_rpt"/>
</dbReference>
<dbReference type="GO" id="GO:0048280">
    <property type="term" value="P:vesicle fusion with Golgi apparatus"/>
    <property type="evidence" value="ECO:0007669"/>
    <property type="project" value="InterPro"/>
</dbReference>
<dbReference type="GO" id="GO:0000139">
    <property type="term" value="C:Golgi membrane"/>
    <property type="evidence" value="ECO:0007669"/>
    <property type="project" value="InterPro"/>
</dbReference>
<reference evidence="6" key="3">
    <citation type="submission" date="2015-06" db="UniProtKB">
        <authorList>
            <consortium name="EnsemblMetazoa"/>
        </authorList>
    </citation>
    <scope>IDENTIFICATION</scope>
</reference>
<dbReference type="GO" id="GO:0005795">
    <property type="term" value="C:Golgi stack"/>
    <property type="evidence" value="ECO:0000318"/>
    <property type="project" value="GO_Central"/>
</dbReference>
<keyword evidence="2" id="KW-0333">Golgi apparatus</keyword>
<dbReference type="EnsemblMetazoa" id="HelroT69392">
    <property type="protein sequence ID" value="HelroP69392"/>
    <property type="gene ID" value="HelroG69392"/>
</dbReference>